<feature type="region of interest" description="Disordered" evidence="1">
    <location>
        <begin position="1"/>
        <end position="30"/>
    </location>
</feature>
<evidence type="ECO:0008006" key="4">
    <source>
        <dbReference type="Google" id="ProtNLM"/>
    </source>
</evidence>
<dbReference type="PANTHER" id="PTHR35179:SF2">
    <property type="entry name" value="START DOMAIN-CONTAINING PROTEIN"/>
    <property type="match status" value="1"/>
</dbReference>
<feature type="region of interest" description="Disordered" evidence="1">
    <location>
        <begin position="36"/>
        <end position="55"/>
    </location>
</feature>
<comment type="caution">
    <text evidence="2">The sequence shown here is derived from an EMBL/GenBank/DDBJ whole genome shotgun (WGS) entry which is preliminary data.</text>
</comment>
<organism evidence="2 3">
    <name type="scientific">Beauveria asiatica</name>
    <dbReference type="NCBI Taxonomy" id="1069075"/>
    <lineage>
        <taxon>Eukaryota</taxon>
        <taxon>Fungi</taxon>
        <taxon>Dikarya</taxon>
        <taxon>Ascomycota</taxon>
        <taxon>Pezizomycotina</taxon>
        <taxon>Sordariomycetes</taxon>
        <taxon>Hypocreomycetidae</taxon>
        <taxon>Hypocreales</taxon>
        <taxon>Cordycipitaceae</taxon>
        <taxon>Beauveria</taxon>
    </lineage>
</organism>
<sequence>MSSSFIPSRQRFKHWQPPRKAASRVAIAEETPDAPFGPVFTEIPRSGISSTKSDGEIPKITETQTVACFNWLEGEEPHIIVPGMPPKWTPLDRPRTLKQDAGIYYRDRNAAHYPDNPLEPTVEAIMKLNPSVGDTMTVRNIDIFGCGSTLGELLRFVRGTQGTFRILVERLGKTVHLIRRGKSPLETIPNVRGYGHTFPESYTTWDTCSRGSSSHQRVVQFQFGGLECLVRFEGDGYLPDKAGERVKKEALLGRQELNTPEDLAALLSISGTASHSSKSPLKISEAGCLVPQGAVFDLKTRSIKRKDEEDAIIADELPRLWIRQISTLILAYHTCGTFRDIQIRDMRAEMAEWEELNREALACFAKLLKQTVDISSELQDGRMEITCKEGDDGLCFRTQTADVKPAFSTATESRWKAWLNHDATDGPNKPSSEEKVSVLGVVQEALNRARGFKQRTDEEQADGRGLDDDTPNYTACDEECDYCGHCK</sequence>
<keyword evidence="3" id="KW-1185">Reference proteome</keyword>
<proteinExistence type="predicted"/>
<dbReference type="Proteomes" id="UP001397290">
    <property type="component" value="Unassembled WGS sequence"/>
</dbReference>
<evidence type="ECO:0000313" key="2">
    <source>
        <dbReference type="EMBL" id="KAK8148612.1"/>
    </source>
</evidence>
<dbReference type="AlphaFoldDB" id="A0AAW0S2E2"/>
<feature type="compositionally biased region" description="Basic and acidic residues" evidence="1">
    <location>
        <begin position="454"/>
        <end position="467"/>
    </location>
</feature>
<reference evidence="2 3" key="1">
    <citation type="submission" date="2020-02" db="EMBL/GenBank/DDBJ databases">
        <title>Comparative genomics of the hypocrealean fungal genus Beauvera.</title>
        <authorList>
            <person name="Showalter D.N."/>
            <person name="Bushley K.E."/>
            <person name="Rehner S.A."/>
        </authorList>
    </citation>
    <scope>NUCLEOTIDE SEQUENCE [LARGE SCALE GENOMIC DNA]</scope>
    <source>
        <strain evidence="2 3">ARSEF4384</strain>
    </source>
</reference>
<dbReference type="EMBL" id="JAAHCF010000080">
    <property type="protein sequence ID" value="KAK8148612.1"/>
    <property type="molecule type" value="Genomic_DNA"/>
</dbReference>
<feature type="region of interest" description="Disordered" evidence="1">
    <location>
        <begin position="450"/>
        <end position="469"/>
    </location>
</feature>
<name>A0AAW0S2E2_9HYPO</name>
<gene>
    <name evidence="2" type="ORF">G3M48_009637</name>
</gene>
<dbReference type="PANTHER" id="PTHR35179">
    <property type="entry name" value="PROTEIN CBG02620"/>
    <property type="match status" value="1"/>
</dbReference>
<evidence type="ECO:0000313" key="3">
    <source>
        <dbReference type="Proteomes" id="UP001397290"/>
    </source>
</evidence>
<accession>A0AAW0S2E2</accession>
<protein>
    <recommendedName>
        <fullName evidence="4">Geranylgeranyl pyrophosphate synthetase</fullName>
    </recommendedName>
</protein>
<evidence type="ECO:0000256" key="1">
    <source>
        <dbReference type="SAM" id="MobiDB-lite"/>
    </source>
</evidence>